<reference evidence="5 6" key="1">
    <citation type="journal article" date="2010" name="Int. J. Syst. Evol. Microbiol.">
        <title>Bacillus horneckiae sp. nov., isolated from a spacecraft-assembly clean room.</title>
        <authorList>
            <person name="Vaishampayan P."/>
            <person name="Probst A."/>
            <person name="Krishnamurthi S."/>
            <person name="Ghosh S."/>
            <person name="Osman S."/>
            <person name="McDowall A."/>
            <person name="Ruckmani A."/>
            <person name="Mayilraj S."/>
            <person name="Venkateswaran K."/>
        </authorList>
    </citation>
    <scope>NUCLEOTIDE SEQUENCE [LARGE SCALE GENOMIC DNA]</scope>
    <source>
        <strain evidence="6">1PO1SC</strain>
    </source>
</reference>
<dbReference type="PANTHER" id="PTHR11496">
    <property type="entry name" value="ALCOHOL DEHYDROGENASE"/>
    <property type="match status" value="1"/>
</dbReference>
<dbReference type="FunFam" id="3.40.50.1970:FF:000003">
    <property type="entry name" value="Alcohol dehydrogenase, iron-containing"/>
    <property type="match status" value="1"/>
</dbReference>
<dbReference type="AlphaFoldDB" id="A0A2N0ZJ34"/>
<dbReference type="InterPro" id="IPR001670">
    <property type="entry name" value="ADH_Fe/GldA"/>
</dbReference>
<protein>
    <submittedName>
        <fullName evidence="5">NAD-dependent alcohol dehydrogenase</fullName>
    </submittedName>
</protein>
<dbReference type="InterPro" id="IPR056798">
    <property type="entry name" value="ADH_Fe_C"/>
</dbReference>
<sequence length="443" mass="48154">MTANISVEIFSYNSFEKGRRSPCKRLTIKGKLKSRFKEWIKMGLLNAPFQLSLNTDLKFGYHVVQQELADKINASGKKKAFIITDKGLIDSGVVQTIAEALEAKKVDYVVYSDVEPNPSTHSVMTGVKSFHLEQADLIVALGGGSSMDYAKALAVAATHPGFVLDYTLGGKPIEDKLPLIFAIPTTIGTGSEVTLASVITDTDAGRKLILASPLLIPKAVFVDPSLTLGLPRKHVAATGSDALVHAIEAYVSLPANPFSDALALQAIRMIWDNLPQTYAHEGNLEARAQVHLASTFAGLSFNSGGLGLVHSLSHPMSARYQVPHGIANAVILPHIIEHNIAANPQKYADIARMIDPSLSYESHAKSAKTLISLVRDFLQSIDIPASFDFINKEFSADDIEQLAEDAMNDHGTVHNNPRRAVKEDIVQIYKKVLPVRKDAKVFN</sequence>
<accession>A0A2N0ZJ34</accession>
<dbReference type="PROSITE" id="PS00913">
    <property type="entry name" value="ADH_IRON_1"/>
    <property type="match status" value="1"/>
</dbReference>
<evidence type="ECO:0000313" key="5">
    <source>
        <dbReference type="EMBL" id="PKG29528.1"/>
    </source>
</evidence>
<dbReference type="Gene3D" id="3.40.50.1970">
    <property type="match status" value="1"/>
</dbReference>
<dbReference type="Gene3D" id="1.20.1090.10">
    <property type="entry name" value="Dehydroquinate synthase-like - alpha domain"/>
    <property type="match status" value="1"/>
</dbReference>
<comment type="caution">
    <text evidence="5">The sequence shown here is derived from an EMBL/GenBank/DDBJ whole genome shotgun (WGS) entry which is preliminary data.</text>
</comment>
<dbReference type="Pfam" id="PF00465">
    <property type="entry name" value="Fe-ADH"/>
    <property type="match status" value="1"/>
</dbReference>
<dbReference type="GO" id="GO:0004022">
    <property type="term" value="F:alcohol dehydrogenase (NAD+) activity"/>
    <property type="evidence" value="ECO:0007669"/>
    <property type="project" value="UniProtKB-ARBA"/>
</dbReference>
<dbReference type="PANTHER" id="PTHR11496:SF83">
    <property type="entry name" value="HYDROXYACID-OXOACID TRANSHYDROGENASE, MITOCHONDRIAL"/>
    <property type="match status" value="1"/>
</dbReference>
<feature type="domain" description="Fe-containing alcohol dehydrogenase-like C-terminal" evidence="4">
    <location>
        <begin position="236"/>
        <end position="432"/>
    </location>
</feature>
<keyword evidence="6" id="KW-1185">Reference proteome</keyword>
<dbReference type="Proteomes" id="UP000233343">
    <property type="component" value="Unassembled WGS sequence"/>
</dbReference>
<dbReference type="GO" id="GO:0046872">
    <property type="term" value="F:metal ion binding"/>
    <property type="evidence" value="ECO:0007669"/>
    <property type="project" value="InterPro"/>
</dbReference>
<evidence type="ECO:0000313" key="6">
    <source>
        <dbReference type="Proteomes" id="UP000233343"/>
    </source>
</evidence>
<proteinExistence type="inferred from homology"/>
<evidence type="ECO:0000256" key="2">
    <source>
        <dbReference type="ARBA" id="ARBA00023002"/>
    </source>
</evidence>
<dbReference type="InterPro" id="IPR018211">
    <property type="entry name" value="ADH_Fe_CS"/>
</dbReference>
<dbReference type="InterPro" id="IPR039697">
    <property type="entry name" value="Alcohol_dehydrogenase_Fe"/>
</dbReference>
<keyword evidence="2" id="KW-0560">Oxidoreductase</keyword>
<organism evidence="5 6">
    <name type="scientific">Cytobacillus horneckiae</name>
    <dbReference type="NCBI Taxonomy" id="549687"/>
    <lineage>
        <taxon>Bacteria</taxon>
        <taxon>Bacillati</taxon>
        <taxon>Bacillota</taxon>
        <taxon>Bacilli</taxon>
        <taxon>Bacillales</taxon>
        <taxon>Bacillaceae</taxon>
        <taxon>Cytobacillus</taxon>
    </lineage>
</organism>
<feature type="domain" description="Alcohol dehydrogenase iron-type/glycerol dehydrogenase GldA" evidence="3">
    <location>
        <begin position="66"/>
        <end position="224"/>
    </location>
</feature>
<evidence type="ECO:0000259" key="3">
    <source>
        <dbReference type="Pfam" id="PF00465"/>
    </source>
</evidence>
<evidence type="ECO:0000259" key="4">
    <source>
        <dbReference type="Pfam" id="PF25137"/>
    </source>
</evidence>
<dbReference type="Pfam" id="PF25137">
    <property type="entry name" value="ADH_Fe_C"/>
    <property type="match status" value="1"/>
</dbReference>
<name>A0A2N0ZJ34_9BACI</name>
<evidence type="ECO:0000256" key="1">
    <source>
        <dbReference type="ARBA" id="ARBA00007358"/>
    </source>
</evidence>
<dbReference type="CDD" id="cd08176">
    <property type="entry name" value="LPO"/>
    <property type="match status" value="1"/>
</dbReference>
<gene>
    <name evidence="5" type="ORF">CWS20_08395</name>
</gene>
<comment type="similarity">
    <text evidence="1">Belongs to the iron-containing alcohol dehydrogenase family.</text>
</comment>
<dbReference type="SUPFAM" id="SSF56796">
    <property type="entry name" value="Dehydroquinate synthase-like"/>
    <property type="match status" value="1"/>
</dbReference>
<dbReference type="EMBL" id="PISD01000015">
    <property type="protein sequence ID" value="PKG29528.1"/>
    <property type="molecule type" value="Genomic_DNA"/>
</dbReference>
<dbReference type="FunFam" id="1.20.1090.10:FF:000001">
    <property type="entry name" value="Aldehyde-alcohol dehydrogenase"/>
    <property type="match status" value="1"/>
</dbReference>